<comment type="caution">
    <text evidence="5">The sequence shown here is derived from an EMBL/GenBank/DDBJ whole genome shotgun (WGS) entry which is preliminary data.</text>
</comment>
<dbReference type="GO" id="GO:0008236">
    <property type="term" value="F:serine-type peptidase activity"/>
    <property type="evidence" value="ECO:0007669"/>
    <property type="project" value="UniProtKB-KW"/>
</dbReference>
<dbReference type="InterPro" id="IPR029062">
    <property type="entry name" value="Class_I_gatase-like"/>
</dbReference>
<evidence type="ECO:0000313" key="6">
    <source>
        <dbReference type="Proteomes" id="UP000320359"/>
    </source>
</evidence>
<dbReference type="InterPro" id="IPR005320">
    <property type="entry name" value="Peptidase_S51"/>
</dbReference>
<evidence type="ECO:0000313" key="5">
    <source>
        <dbReference type="EMBL" id="TRW49778.1"/>
    </source>
</evidence>
<dbReference type="EMBL" id="VJWL01000001">
    <property type="protein sequence ID" value="TRW49778.1"/>
    <property type="molecule type" value="Genomic_DNA"/>
</dbReference>
<keyword evidence="6" id="KW-1185">Reference proteome</keyword>
<dbReference type="GO" id="GO:0016805">
    <property type="term" value="F:dipeptidase activity"/>
    <property type="evidence" value="ECO:0007669"/>
    <property type="project" value="UniProtKB-KW"/>
</dbReference>
<dbReference type="RefSeq" id="WP_143234199.1">
    <property type="nucleotide sequence ID" value="NZ_VJWL01000001.1"/>
</dbReference>
<name>A0A552X423_9GAMM</name>
<dbReference type="GO" id="GO:0006508">
    <property type="term" value="P:proteolysis"/>
    <property type="evidence" value="ECO:0007669"/>
    <property type="project" value="UniProtKB-KW"/>
</dbReference>
<dbReference type="PANTHER" id="PTHR20842">
    <property type="entry name" value="PROTEASE S51 ALPHA-ASPARTYL DIPEPTIDASE"/>
    <property type="match status" value="1"/>
</dbReference>
<dbReference type="SUPFAM" id="SSF52317">
    <property type="entry name" value="Class I glutamine amidotransferase-like"/>
    <property type="match status" value="1"/>
</dbReference>
<dbReference type="PANTHER" id="PTHR20842:SF0">
    <property type="entry name" value="ALPHA-ASPARTYL DIPEPTIDASE"/>
    <property type="match status" value="1"/>
</dbReference>
<dbReference type="Gene3D" id="3.40.50.880">
    <property type="match status" value="1"/>
</dbReference>
<dbReference type="AlphaFoldDB" id="A0A552X423"/>
<evidence type="ECO:0000256" key="1">
    <source>
        <dbReference type="ARBA" id="ARBA00006534"/>
    </source>
</evidence>
<protein>
    <submittedName>
        <fullName evidence="5">Dipeptidase PepE</fullName>
        <ecNumber evidence="5">3.4.13.21</ecNumber>
    </submittedName>
</protein>
<dbReference type="OrthoDB" id="3373764at2"/>
<proteinExistence type="inferred from homology"/>
<reference evidence="5 6" key="1">
    <citation type="submission" date="2019-07" db="EMBL/GenBank/DDBJ databases">
        <authorList>
            <person name="Yang M."/>
            <person name="Zhao D."/>
            <person name="Xiang H."/>
        </authorList>
    </citation>
    <scope>NUCLEOTIDE SEQUENCE [LARGE SCALE GENOMIC DNA]</scope>
    <source>
        <strain evidence="5 6">IM1326</strain>
    </source>
</reference>
<accession>A0A552X423</accession>
<comment type="similarity">
    <text evidence="1">Belongs to the peptidase S51 family.</text>
</comment>
<keyword evidence="5" id="KW-0224">Dipeptidase</keyword>
<dbReference type="EC" id="3.4.13.21" evidence="5"/>
<dbReference type="Proteomes" id="UP000320359">
    <property type="component" value="Unassembled WGS sequence"/>
</dbReference>
<evidence type="ECO:0000256" key="2">
    <source>
        <dbReference type="ARBA" id="ARBA00022670"/>
    </source>
</evidence>
<gene>
    <name evidence="5" type="primary">pepE</name>
    <name evidence="5" type="ORF">FM042_02665</name>
</gene>
<keyword evidence="2" id="KW-0645">Protease</keyword>
<dbReference type="CDD" id="cd03146">
    <property type="entry name" value="GAT1_Peptidase_E"/>
    <property type="match status" value="1"/>
</dbReference>
<sequence>MIDSNEQQKRNLLLLSSSKAGETDYLVHSKFWLKSHFSQAKTIVFIPYAGVTQSYSSYSARVDAALADMGMHIRGIETYSNPREAIAKADGVIVGGGNTFVLLNTLYQYGLLDPLRKRIYEGLPYAGWSAGANIAGLSIRTTNDMPIIEPPSFTALGVVPFQLNPHYIDQHPPGFHGETRAQRLAEFMAVNPHTLTIALREGTGLKVEGKTMRLLGTLDAVAFQDGKAQPLAAGSVLSQYL</sequence>
<evidence type="ECO:0000256" key="3">
    <source>
        <dbReference type="ARBA" id="ARBA00022801"/>
    </source>
</evidence>
<evidence type="ECO:0000256" key="4">
    <source>
        <dbReference type="ARBA" id="ARBA00022825"/>
    </source>
</evidence>
<keyword evidence="3 5" id="KW-0378">Hydrolase</keyword>
<organism evidence="5 6">
    <name type="scientific">Aliidiomarina halalkaliphila</name>
    <dbReference type="NCBI Taxonomy" id="2593535"/>
    <lineage>
        <taxon>Bacteria</taxon>
        <taxon>Pseudomonadati</taxon>
        <taxon>Pseudomonadota</taxon>
        <taxon>Gammaproteobacteria</taxon>
        <taxon>Alteromonadales</taxon>
        <taxon>Idiomarinaceae</taxon>
        <taxon>Aliidiomarina</taxon>
    </lineage>
</organism>
<dbReference type="NCBIfam" id="NF003642">
    <property type="entry name" value="PRK05282.1"/>
    <property type="match status" value="1"/>
</dbReference>
<dbReference type="Pfam" id="PF03575">
    <property type="entry name" value="Peptidase_S51"/>
    <property type="match status" value="1"/>
</dbReference>
<keyword evidence="4" id="KW-0720">Serine protease</keyword>